<organism evidence="1">
    <name type="scientific">Serratia fonticola</name>
    <dbReference type="NCBI Taxonomy" id="47917"/>
    <lineage>
        <taxon>Bacteria</taxon>
        <taxon>Pseudomonadati</taxon>
        <taxon>Pseudomonadota</taxon>
        <taxon>Gammaproteobacteria</taxon>
        <taxon>Enterobacterales</taxon>
        <taxon>Yersiniaceae</taxon>
        <taxon>Serratia</taxon>
    </lineage>
</organism>
<accession>A0A4U9W5T0</accession>
<sequence length="31" mass="3555">MWIIKSTKLDDNNKLGLKTDDVIAVALTYQF</sequence>
<reference evidence="1" key="1">
    <citation type="submission" date="2019-05" db="EMBL/GenBank/DDBJ databases">
        <authorList>
            <consortium name="Pathogen Informatics"/>
        </authorList>
    </citation>
    <scope>NUCLEOTIDE SEQUENCE [LARGE SCALE GENOMIC DNA]</scope>
    <source>
        <strain evidence="1">NCTC12965</strain>
    </source>
</reference>
<protein>
    <submittedName>
        <fullName evidence="1">Uncharacterized protein</fullName>
    </submittedName>
</protein>
<dbReference type="AlphaFoldDB" id="A0A4U9W5T0"/>
<name>A0A4U9W5T0_SERFO</name>
<gene>
    <name evidence="1" type="ORF">NCTC12965_06671</name>
</gene>
<evidence type="ECO:0000313" key="1">
    <source>
        <dbReference type="EMBL" id="VTR54123.1"/>
    </source>
</evidence>
<proteinExistence type="predicted"/>
<dbReference type="EMBL" id="CABEEZ010000132">
    <property type="protein sequence ID" value="VTR54123.1"/>
    <property type="molecule type" value="Genomic_DNA"/>
</dbReference>